<accession>A0A1B9FYN0</accession>
<dbReference type="Gene3D" id="1.20.1280.50">
    <property type="match status" value="1"/>
</dbReference>
<dbReference type="GeneID" id="30211245"/>
<name>A0A1B9FYN0_9TREE</name>
<protein>
    <recommendedName>
        <fullName evidence="4">F-box domain-containing protein</fullName>
    </recommendedName>
</protein>
<keyword evidence="3" id="KW-1185">Reference proteome</keyword>
<reference evidence="2" key="4">
    <citation type="submission" date="2024-02" db="EMBL/GenBank/DDBJ databases">
        <title>Comparative genomics of Cryptococcus and Kwoniella reveals pathogenesis evolution and contrasting modes of karyotype evolution via chromosome fusion or intercentromeric recombination.</title>
        <authorList>
            <person name="Coelho M.A."/>
            <person name="David-Palma M."/>
            <person name="Shea T."/>
            <person name="Bowers K."/>
            <person name="McGinley-Smith S."/>
            <person name="Mohammad A.W."/>
            <person name="Gnirke A."/>
            <person name="Yurkov A.M."/>
            <person name="Nowrousian M."/>
            <person name="Sun S."/>
            <person name="Cuomo C.A."/>
            <person name="Heitman J."/>
        </authorList>
    </citation>
    <scope>NUCLEOTIDE SEQUENCE</scope>
    <source>
        <strain evidence="2">CBS 10118</strain>
    </source>
</reference>
<dbReference type="EMBL" id="KI894023">
    <property type="protein sequence ID" value="OCF23861.1"/>
    <property type="molecule type" value="Genomic_DNA"/>
</dbReference>
<gene>
    <name evidence="1" type="ORF">I302_06846</name>
    <name evidence="2" type="ORF">I302_107414</name>
</gene>
<reference evidence="1" key="1">
    <citation type="submission" date="2013-07" db="EMBL/GenBank/DDBJ databases">
        <title>The Genome Sequence of Cryptococcus bestiolae CBS10118.</title>
        <authorList>
            <consortium name="The Broad Institute Genome Sequencing Platform"/>
            <person name="Cuomo C."/>
            <person name="Litvintseva A."/>
            <person name="Chen Y."/>
            <person name="Heitman J."/>
            <person name="Sun S."/>
            <person name="Springer D."/>
            <person name="Dromer F."/>
            <person name="Young S.K."/>
            <person name="Zeng Q."/>
            <person name="Gargeya S."/>
            <person name="Fitzgerald M."/>
            <person name="Abouelleil A."/>
            <person name="Alvarado L."/>
            <person name="Berlin A.M."/>
            <person name="Chapman S.B."/>
            <person name="Dewar J."/>
            <person name="Goldberg J."/>
            <person name="Griggs A."/>
            <person name="Gujja S."/>
            <person name="Hansen M."/>
            <person name="Howarth C."/>
            <person name="Imamovic A."/>
            <person name="Larimer J."/>
            <person name="McCowan C."/>
            <person name="Murphy C."/>
            <person name="Pearson M."/>
            <person name="Priest M."/>
            <person name="Roberts A."/>
            <person name="Saif S."/>
            <person name="Shea T."/>
            <person name="Sykes S."/>
            <person name="Wortman J."/>
            <person name="Nusbaum C."/>
            <person name="Birren B."/>
        </authorList>
    </citation>
    <scope>NUCLEOTIDE SEQUENCE [LARGE SCALE GENOMIC DNA]</scope>
    <source>
        <strain evidence="1">CBS 10118</strain>
    </source>
</reference>
<dbReference type="Proteomes" id="UP000092730">
    <property type="component" value="Chromosome 6"/>
</dbReference>
<organism evidence="1">
    <name type="scientific">Kwoniella bestiolae CBS 10118</name>
    <dbReference type="NCBI Taxonomy" id="1296100"/>
    <lineage>
        <taxon>Eukaryota</taxon>
        <taxon>Fungi</taxon>
        <taxon>Dikarya</taxon>
        <taxon>Basidiomycota</taxon>
        <taxon>Agaricomycotina</taxon>
        <taxon>Tremellomycetes</taxon>
        <taxon>Tremellales</taxon>
        <taxon>Cryptococcaceae</taxon>
        <taxon>Kwoniella</taxon>
    </lineage>
</organism>
<dbReference type="InterPro" id="IPR036047">
    <property type="entry name" value="F-box-like_dom_sf"/>
</dbReference>
<dbReference type="VEuPathDB" id="FungiDB:I302_06846"/>
<dbReference type="EMBL" id="CP144546">
    <property type="protein sequence ID" value="WVW85376.1"/>
    <property type="molecule type" value="Genomic_DNA"/>
</dbReference>
<sequence>MAIINISDSTAPREAEQKKIGIGGARAGLKDLPNEIVIKIIKHIHKPQDHVSFSQVCYSTYKTYNHQDIFKTICINLGYSLPICYAQPNSRRRQHGVNRRSWVGLLNRLIKHARRCQDRECVPYGARVLPNEWKLLITKRPILQYESYTGSRTLHNHISSLGNVTFKQFCNFEFQLHPTPSTYPNTPNFDGSTGTLLHPQMQASAQGINSLIHPFDGFNDNYGTQFDYSGMIHEDFRSLWNHPNIENAMATYPPTMTLWLSISFQVNGERYSQFTYLESKNPLTVQDVLLSLCCLLKRQPSPSLKERLAALLLESNSSSKLNRTVNDAQRYINNMVKRNRASMEIDFDQVFADRPPRDHYIAVNLSNQGPNNAPLLRFTSVFA</sequence>
<dbReference type="SUPFAM" id="SSF81383">
    <property type="entry name" value="F-box domain"/>
    <property type="match status" value="1"/>
</dbReference>
<evidence type="ECO:0000313" key="3">
    <source>
        <dbReference type="Proteomes" id="UP000092730"/>
    </source>
</evidence>
<evidence type="ECO:0000313" key="1">
    <source>
        <dbReference type="EMBL" id="OCF23861.1"/>
    </source>
</evidence>
<evidence type="ECO:0008006" key="4">
    <source>
        <dbReference type="Google" id="ProtNLM"/>
    </source>
</evidence>
<proteinExistence type="predicted"/>
<reference evidence="2" key="2">
    <citation type="submission" date="2013-07" db="EMBL/GenBank/DDBJ databases">
        <authorList>
            <consortium name="The Broad Institute Genome Sequencing Platform"/>
            <person name="Cuomo C."/>
            <person name="Litvintseva A."/>
            <person name="Chen Y."/>
            <person name="Heitman J."/>
            <person name="Sun S."/>
            <person name="Springer D."/>
            <person name="Dromer F."/>
            <person name="Young S.K."/>
            <person name="Zeng Q."/>
            <person name="Gargeya S."/>
            <person name="Fitzgerald M."/>
            <person name="Abouelleil A."/>
            <person name="Alvarado L."/>
            <person name="Berlin A.M."/>
            <person name="Chapman S.B."/>
            <person name="Dewar J."/>
            <person name="Goldberg J."/>
            <person name="Griggs A."/>
            <person name="Gujja S."/>
            <person name="Hansen M."/>
            <person name="Howarth C."/>
            <person name="Imamovic A."/>
            <person name="Larimer J."/>
            <person name="McCowan C."/>
            <person name="Murphy C."/>
            <person name="Pearson M."/>
            <person name="Priest M."/>
            <person name="Roberts A."/>
            <person name="Saif S."/>
            <person name="Shea T."/>
            <person name="Sykes S."/>
            <person name="Wortman J."/>
            <person name="Nusbaum C."/>
            <person name="Birren B."/>
        </authorList>
    </citation>
    <scope>NUCLEOTIDE SEQUENCE</scope>
    <source>
        <strain evidence="2">CBS 10118</strain>
    </source>
</reference>
<dbReference type="AlphaFoldDB" id="A0A1B9FYN0"/>
<dbReference type="KEGG" id="kbi:30211245"/>
<evidence type="ECO:0000313" key="2">
    <source>
        <dbReference type="EMBL" id="WVW85376.1"/>
    </source>
</evidence>
<reference evidence="1" key="3">
    <citation type="submission" date="2014-01" db="EMBL/GenBank/DDBJ databases">
        <title>Evolution of pathogenesis and genome organization in the Tremellales.</title>
        <authorList>
            <person name="Cuomo C."/>
            <person name="Litvintseva A."/>
            <person name="Heitman J."/>
            <person name="Chen Y."/>
            <person name="Sun S."/>
            <person name="Springer D."/>
            <person name="Dromer F."/>
            <person name="Young S."/>
            <person name="Zeng Q."/>
            <person name="Chapman S."/>
            <person name="Gujja S."/>
            <person name="Saif S."/>
            <person name="Birren B."/>
        </authorList>
    </citation>
    <scope>NUCLEOTIDE SEQUENCE</scope>
    <source>
        <strain evidence="1">CBS 10118</strain>
    </source>
</reference>
<dbReference type="RefSeq" id="XP_019044931.1">
    <property type="nucleotide sequence ID" value="XM_019193454.1"/>
</dbReference>
<dbReference type="OrthoDB" id="10440294at2759"/>